<dbReference type="AlphaFoldDB" id="A0A6J4PSH3"/>
<keyword evidence="2" id="KW-0472">Membrane</keyword>
<gene>
    <name evidence="3" type="ORF">AVDCRST_MAG22-2528</name>
</gene>
<protein>
    <submittedName>
        <fullName evidence="3">Uncharacterized protein</fullName>
    </submittedName>
</protein>
<feature type="region of interest" description="Disordered" evidence="1">
    <location>
        <begin position="48"/>
        <end position="79"/>
    </location>
</feature>
<feature type="transmembrane region" description="Helical" evidence="2">
    <location>
        <begin position="12"/>
        <end position="41"/>
    </location>
</feature>
<evidence type="ECO:0000313" key="3">
    <source>
        <dbReference type="EMBL" id="CAA9420532.1"/>
    </source>
</evidence>
<reference evidence="3" key="1">
    <citation type="submission" date="2020-02" db="EMBL/GenBank/DDBJ databases">
        <authorList>
            <person name="Meier V. D."/>
        </authorList>
    </citation>
    <scope>NUCLEOTIDE SEQUENCE</scope>
    <source>
        <strain evidence="3">AVDCRST_MAG22</strain>
    </source>
</reference>
<feature type="compositionally biased region" description="Polar residues" evidence="1">
    <location>
        <begin position="64"/>
        <end position="73"/>
    </location>
</feature>
<sequence length="79" mass="8210">MPTRVLITVKAAVIAPIAVVGFWISYPMVSIVTAYMAAIIVMAARTSKNPHGVPRSDLRAPVSSCPSAGSNSLPFAEPG</sequence>
<proteinExistence type="predicted"/>
<name>A0A6J4PSH3_9ACTN</name>
<evidence type="ECO:0000256" key="2">
    <source>
        <dbReference type="SAM" id="Phobius"/>
    </source>
</evidence>
<keyword evidence="2" id="KW-1133">Transmembrane helix</keyword>
<organism evidence="3">
    <name type="scientific">uncultured Rubrobacteraceae bacterium</name>
    <dbReference type="NCBI Taxonomy" id="349277"/>
    <lineage>
        <taxon>Bacteria</taxon>
        <taxon>Bacillati</taxon>
        <taxon>Actinomycetota</taxon>
        <taxon>Rubrobacteria</taxon>
        <taxon>Rubrobacterales</taxon>
        <taxon>Rubrobacteraceae</taxon>
        <taxon>environmental samples</taxon>
    </lineage>
</organism>
<evidence type="ECO:0000256" key="1">
    <source>
        <dbReference type="SAM" id="MobiDB-lite"/>
    </source>
</evidence>
<dbReference type="EMBL" id="CADCUV010000116">
    <property type="protein sequence ID" value="CAA9420532.1"/>
    <property type="molecule type" value="Genomic_DNA"/>
</dbReference>
<accession>A0A6J4PSH3</accession>
<keyword evidence="2" id="KW-0812">Transmembrane</keyword>